<keyword evidence="2" id="KW-0812">Transmembrane</keyword>
<comment type="caution">
    <text evidence="3">The sequence shown here is derived from an EMBL/GenBank/DDBJ whole genome shotgun (WGS) entry which is preliminary data.</text>
</comment>
<organism evidence="3 4">
    <name type="scientific">Cohnella pontilimi</name>
    <dbReference type="NCBI Taxonomy" id="2564100"/>
    <lineage>
        <taxon>Bacteria</taxon>
        <taxon>Bacillati</taxon>
        <taxon>Bacillota</taxon>
        <taxon>Bacilli</taxon>
        <taxon>Bacillales</taxon>
        <taxon>Paenibacillaceae</taxon>
        <taxon>Cohnella</taxon>
    </lineage>
</organism>
<dbReference type="RefSeq" id="WP_136776791.1">
    <property type="nucleotide sequence ID" value="NZ_SUPK01000002.1"/>
</dbReference>
<dbReference type="OrthoDB" id="1798639at2"/>
<dbReference type="AlphaFoldDB" id="A0A4U0FF01"/>
<keyword evidence="4" id="KW-1185">Reference proteome</keyword>
<evidence type="ECO:0000313" key="3">
    <source>
        <dbReference type="EMBL" id="TJY43427.1"/>
    </source>
</evidence>
<feature type="region of interest" description="Disordered" evidence="1">
    <location>
        <begin position="34"/>
        <end position="91"/>
    </location>
</feature>
<protein>
    <submittedName>
        <fullName evidence="3">Uncharacterized protein</fullName>
    </submittedName>
</protein>
<evidence type="ECO:0000256" key="2">
    <source>
        <dbReference type="SAM" id="Phobius"/>
    </source>
</evidence>
<keyword evidence="2" id="KW-0472">Membrane</keyword>
<accession>A0A4U0FF01</accession>
<sequence length="159" mass="17506">MEQLISFLMDHFFIVVIVIGLIYTMFFRKSPLENRPSNRMPDFGSGGGPGLPQRPRQPGWPAGRQQAEHERPRPVERRHPAAEPAAVRPSWADAVPEAAPVVSVTIPAAPSIAAVPPSPSPAEAPQESAEGALRRDDLTRAVIWAEILGPPRSRRPYRR</sequence>
<proteinExistence type="predicted"/>
<feature type="compositionally biased region" description="Basic and acidic residues" evidence="1">
    <location>
        <begin position="66"/>
        <end position="81"/>
    </location>
</feature>
<keyword evidence="2" id="KW-1133">Transmembrane helix</keyword>
<evidence type="ECO:0000313" key="4">
    <source>
        <dbReference type="Proteomes" id="UP000309673"/>
    </source>
</evidence>
<feature type="compositionally biased region" description="Low complexity" evidence="1">
    <location>
        <begin position="51"/>
        <end position="61"/>
    </location>
</feature>
<reference evidence="3 4" key="1">
    <citation type="submission" date="2019-04" db="EMBL/GenBank/DDBJ databases">
        <title>Cohnella sp. nov., isolated from soil.</title>
        <authorList>
            <person name="Kim W."/>
        </authorList>
    </citation>
    <scope>NUCLEOTIDE SEQUENCE [LARGE SCALE GENOMIC DNA]</scope>
    <source>
        <strain evidence="3 4">CAU 1483</strain>
    </source>
</reference>
<feature type="region of interest" description="Disordered" evidence="1">
    <location>
        <begin position="111"/>
        <end position="134"/>
    </location>
</feature>
<name>A0A4U0FF01_9BACL</name>
<gene>
    <name evidence="3" type="ORF">E5161_05955</name>
</gene>
<dbReference type="Proteomes" id="UP000309673">
    <property type="component" value="Unassembled WGS sequence"/>
</dbReference>
<dbReference type="EMBL" id="SUPK01000002">
    <property type="protein sequence ID" value="TJY43427.1"/>
    <property type="molecule type" value="Genomic_DNA"/>
</dbReference>
<feature type="transmembrane region" description="Helical" evidence="2">
    <location>
        <begin position="6"/>
        <end position="27"/>
    </location>
</feature>
<evidence type="ECO:0000256" key="1">
    <source>
        <dbReference type="SAM" id="MobiDB-lite"/>
    </source>
</evidence>